<dbReference type="InterPro" id="IPR029046">
    <property type="entry name" value="LolA/LolB/LppX"/>
</dbReference>
<keyword evidence="6" id="KW-0732">Signal</keyword>
<dbReference type="RefSeq" id="WP_226763663.1">
    <property type="nucleotide sequence ID" value="NZ_JAJAWG010000002.1"/>
</dbReference>
<comment type="similarity">
    <text evidence="2">Belongs to the LolB family.</text>
</comment>
<reference evidence="13 14" key="1">
    <citation type="submission" date="2021-10" db="EMBL/GenBank/DDBJ databases">
        <authorList>
            <person name="Chen M."/>
        </authorList>
    </citation>
    <scope>NUCLEOTIDE SEQUENCE [LARGE SCALE GENOMIC DNA]</scope>
    <source>
        <strain evidence="13 14">H3-26</strain>
    </source>
</reference>
<dbReference type="SUPFAM" id="SSF89392">
    <property type="entry name" value="Prokaryotic lipoproteins and lipoprotein localization factors"/>
    <property type="match status" value="1"/>
</dbReference>
<keyword evidence="11" id="KW-0998">Cell outer membrane</keyword>
<evidence type="ECO:0000256" key="6">
    <source>
        <dbReference type="ARBA" id="ARBA00022729"/>
    </source>
</evidence>
<evidence type="ECO:0000313" key="14">
    <source>
        <dbReference type="Proteomes" id="UP001198034"/>
    </source>
</evidence>
<evidence type="ECO:0000256" key="12">
    <source>
        <dbReference type="ARBA" id="ARBA00023288"/>
    </source>
</evidence>
<name>A0ABS8BJU7_9NEIS</name>
<evidence type="ECO:0000256" key="7">
    <source>
        <dbReference type="ARBA" id="ARBA00022927"/>
    </source>
</evidence>
<evidence type="ECO:0000256" key="10">
    <source>
        <dbReference type="ARBA" id="ARBA00023186"/>
    </source>
</evidence>
<evidence type="ECO:0000256" key="1">
    <source>
        <dbReference type="ARBA" id="ARBA00004459"/>
    </source>
</evidence>
<proteinExistence type="inferred from homology"/>
<evidence type="ECO:0000256" key="8">
    <source>
        <dbReference type="ARBA" id="ARBA00023136"/>
    </source>
</evidence>
<keyword evidence="8" id="KW-0472">Membrane</keyword>
<keyword evidence="10" id="KW-0143">Chaperone</keyword>
<keyword evidence="9" id="KW-0564">Palmitate</keyword>
<keyword evidence="12 13" id="KW-0449">Lipoprotein</keyword>
<dbReference type="Pfam" id="PF03550">
    <property type="entry name" value="LolB"/>
    <property type="match status" value="1"/>
</dbReference>
<keyword evidence="14" id="KW-1185">Reference proteome</keyword>
<dbReference type="NCBIfam" id="TIGR00548">
    <property type="entry name" value="lolB"/>
    <property type="match status" value="1"/>
</dbReference>
<sequence>MLALAKQLALPVHFRSLAGLLLAVFLLSACVQAPLKPPSEGFAAQGRVNIRSQNQANTALFDWVASPQRDVLSLSSPLGNILAELTIQYRAGEIVAAQLQHGATMDVADQPEALLAQVTGLVMPVSGMRWWLRGLPDPKQPFTRGADDFEQSGWRVRPSDYRAGDWPYRVELTRDDLRILVMIKEWSHAAP</sequence>
<gene>
    <name evidence="13" type="primary">lolB</name>
    <name evidence="13" type="ORF">LG219_06220</name>
</gene>
<organism evidence="13 14">
    <name type="scientific">Deefgea salmonis</name>
    <dbReference type="NCBI Taxonomy" id="2875502"/>
    <lineage>
        <taxon>Bacteria</taxon>
        <taxon>Pseudomonadati</taxon>
        <taxon>Pseudomonadota</taxon>
        <taxon>Betaproteobacteria</taxon>
        <taxon>Neisseriales</taxon>
        <taxon>Chitinibacteraceae</taxon>
        <taxon>Deefgea</taxon>
    </lineage>
</organism>
<dbReference type="InterPro" id="IPR004565">
    <property type="entry name" value="OM_lipoprot_LolB"/>
</dbReference>
<dbReference type="CDD" id="cd16326">
    <property type="entry name" value="LolB"/>
    <property type="match status" value="1"/>
</dbReference>
<protein>
    <recommendedName>
        <fullName evidence="4">Outer-membrane lipoprotein LolB</fullName>
    </recommendedName>
</protein>
<evidence type="ECO:0000313" key="13">
    <source>
        <dbReference type="EMBL" id="MCB5195884.1"/>
    </source>
</evidence>
<dbReference type="PROSITE" id="PS51257">
    <property type="entry name" value="PROKAR_LIPOPROTEIN"/>
    <property type="match status" value="1"/>
</dbReference>
<comment type="caution">
    <text evidence="13">The sequence shown here is derived from an EMBL/GenBank/DDBJ whole genome shotgun (WGS) entry which is preliminary data.</text>
</comment>
<comment type="subcellular location">
    <subcellularLocation>
        <location evidence="1">Cell outer membrane</location>
        <topology evidence="1">Lipid-anchor</topology>
    </subcellularLocation>
</comment>
<dbReference type="EMBL" id="JAJAWG010000002">
    <property type="protein sequence ID" value="MCB5195884.1"/>
    <property type="molecule type" value="Genomic_DNA"/>
</dbReference>
<dbReference type="Proteomes" id="UP001198034">
    <property type="component" value="Unassembled WGS sequence"/>
</dbReference>
<keyword evidence="7" id="KW-0653">Protein transport</keyword>
<keyword evidence="5" id="KW-0813">Transport</keyword>
<evidence type="ECO:0000256" key="4">
    <source>
        <dbReference type="ARBA" id="ARBA00016202"/>
    </source>
</evidence>
<evidence type="ECO:0000256" key="11">
    <source>
        <dbReference type="ARBA" id="ARBA00023237"/>
    </source>
</evidence>
<evidence type="ECO:0000256" key="5">
    <source>
        <dbReference type="ARBA" id="ARBA00022448"/>
    </source>
</evidence>
<evidence type="ECO:0000256" key="2">
    <source>
        <dbReference type="ARBA" id="ARBA00009696"/>
    </source>
</evidence>
<accession>A0ABS8BJU7</accession>
<evidence type="ECO:0000256" key="3">
    <source>
        <dbReference type="ARBA" id="ARBA00011245"/>
    </source>
</evidence>
<comment type="subunit">
    <text evidence="3">Monomer.</text>
</comment>
<dbReference type="Gene3D" id="2.50.20.10">
    <property type="entry name" value="Lipoprotein localisation LolA/LolB/LppX"/>
    <property type="match status" value="1"/>
</dbReference>
<evidence type="ECO:0000256" key="9">
    <source>
        <dbReference type="ARBA" id="ARBA00023139"/>
    </source>
</evidence>